<protein>
    <submittedName>
        <fullName evidence="1">Uncharacterized protein</fullName>
    </submittedName>
</protein>
<comment type="caution">
    <text evidence="1">The sequence shown here is derived from an EMBL/GenBank/DDBJ whole genome shotgun (WGS) entry which is preliminary data.</text>
</comment>
<dbReference type="EMBL" id="PISJ01000005">
    <property type="protein sequence ID" value="PKF35510.1"/>
    <property type="molecule type" value="Genomic_DNA"/>
</dbReference>
<accession>A0A2N0WI82</accession>
<name>A0A2N0WI82_9GAMM</name>
<proteinExistence type="predicted"/>
<organism evidence="1 2">
    <name type="scientific">Acinetobacter proteolyticus</name>
    <dbReference type="NCBI Taxonomy" id="1776741"/>
    <lineage>
        <taxon>Bacteria</taxon>
        <taxon>Pseudomonadati</taxon>
        <taxon>Pseudomonadota</taxon>
        <taxon>Gammaproteobacteria</taxon>
        <taxon>Moraxellales</taxon>
        <taxon>Moraxellaceae</taxon>
        <taxon>Acinetobacter</taxon>
    </lineage>
</organism>
<dbReference type="AlphaFoldDB" id="A0A2N0WI82"/>
<evidence type="ECO:0000313" key="2">
    <source>
        <dbReference type="Proteomes" id="UP000233553"/>
    </source>
</evidence>
<gene>
    <name evidence="1" type="ORF">CW311_04265</name>
</gene>
<reference evidence="1 2" key="1">
    <citation type="submission" date="2017-12" db="EMBL/GenBank/DDBJ databases">
        <title>Draft Genome sequences of multiple microbial strains isolated from spacecraft associated surfaces.</title>
        <authorList>
            <person name="Seuylemezian A."/>
            <person name="Vaishampayan P."/>
            <person name="Venkateswaran K."/>
        </authorList>
    </citation>
    <scope>NUCLEOTIDE SEQUENCE [LARGE SCALE GENOMIC DNA]</scope>
    <source>
        <strain evidence="1 2">2P01AA</strain>
    </source>
</reference>
<dbReference type="Proteomes" id="UP000233553">
    <property type="component" value="Unassembled WGS sequence"/>
</dbReference>
<evidence type="ECO:0000313" key="1">
    <source>
        <dbReference type="EMBL" id="PKF35510.1"/>
    </source>
</evidence>
<sequence>MRVGDQVVIGPNINKDWNPNGKLTIINIQIGKRSGYEYITVVDESGNRFHGGDNCFKLIGSRV</sequence>